<dbReference type="EMBL" id="CAWUFR010000252">
    <property type="protein sequence ID" value="CAK6974266.1"/>
    <property type="molecule type" value="Genomic_DNA"/>
</dbReference>
<protein>
    <submittedName>
        <fullName evidence="2">Uncharacterized protein</fullName>
    </submittedName>
</protein>
<name>A0AAV1PV35_SCOSC</name>
<evidence type="ECO:0000256" key="1">
    <source>
        <dbReference type="SAM" id="MobiDB-lite"/>
    </source>
</evidence>
<dbReference type="AlphaFoldDB" id="A0AAV1PV35"/>
<keyword evidence="3" id="KW-1185">Reference proteome</keyword>
<sequence>MAITAANPEARLRSQEDHRRYPHRPGLPADAQEPVPHYWSQEHPSHEAGHYAGRVPGSLQPYGHIQGPQKAGVNEDRGEGKVKRRMTKMEGDMEH</sequence>
<feature type="compositionally biased region" description="Basic and acidic residues" evidence="1">
    <location>
        <begin position="73"/>
        <end position="95"/>
    </location>
</feature>
<organism evidence="2 3">
    <name type="scientific">Scomber scombrus</name>
    <name type="common">Atlantic mackerel</name>
    <name type="synonym">Scomber vernalis</name>
    <dbReference type="NCBI Taxonomy" id="13677"/>
    <lineage>
        <taxon>Eukaryota</taxon>
        <taxon>Metazoa</taxon>
        <taxon>Chordata</taxon>
        <taxon>Craniata</taxon>
        <taxon>Vertebrata</taxon>
        <taxon>Euteleostomi</taxon>
        <taxon>Actinopterygii</taxon>
        <taxon>Neopterygii</taxon>
        <taxon>Teleostei</taxon>
        <taxon>Neoteleostei</taxon>
        <taxon>Acanthomorphata</taxon>
        <taxon>Pelagiaria</taxon>
        <taxon>Scombriformes</taxon>
        <taxon>Scombridae</taxon>
        <taxon>Scomber</taxon>
    </lineage>
</organism>
<comment type="caution">
    <text evidence="2">The sequence shown here is derived from an EMBL/GenBank/DDBJ whole genome shotgun (WGS) entry which is preliminary data.</text>
</comment>
<accession>A0AAV1PV35</accession>
<reference evidence="2 3" key="1">
    <citation type="submission" date="2024-01" db="EMBL/GenBank/DDBJ databases">
        <authorList>
            <person name="Alioto T."/>
            <person name="Alioto T."/>
            <person name="Gomez Garrido J."/>
        </authorList>
    </citation>
    <scope>NUCLEOTIDE SEQUENCE [LARGE SCALE GENOMIC DNA]</scope>
</reference>
<feature type="compositionally biased region" description="Basic and acidic residues" evidence="1">
    <location>
        <begin position="10"/>
        <end position="19"/>
    </location>
</feature>
<evidence type="ECO:0000313" key="3">
    <source>
        <dbReference type="Proteomes" id="UP001314229"/>
    </source>
</evidence>
<proteinExistence type="predicted"/>
<feature type="region of interest" description="Disordered" evidence="1">
    <location>
        <begin position="1"/>
        <end position="95"/>
    </location>
</feature>
<gene>
    <name evidence="2" type="ORF">FSCOSCO3_A015822</name>
</gene>
<evidence type="ECO:0000313" key="2">
    <source>
        <dbReference type="EMBL" id="CAK6974266.1"/>
    </source>
</evidence>
<dbReference type="Proteomes" id="UP001314229">
    <property type="component" value="Unassembled WGS sequence"/>
</dbReference>